<dbReference type="GO" id="GO:0030915">
    <property type="term" value="C:Smc5-Smc6 complex"/>
    <property type="evidence" value="ECO:0007669"/>
    <property type="project" value="InterPro"/>
</dbReference>
<evidence type="ECO:0000256" key="8">
    <source>
        <dbReference type="ARBA" id="ARBA00022833"/>
    </source>
</evidence>
<dbReference type="GO" id="GO:0016874">
    <property type="term" value="F:ligase activity"/>
    <property type="evidence" value="ECO:0007669"/>
    <property type="project" value="UniProtKB-KW"/>
</dbReference>
<evidence type="ECO:0000313" key="14">
    <source>
        <dbReference type="EMBL" id="KUI69622.1"/>
    </source>
</evidence>
<keyword evidence="14" id="KW-0436">Ligase</keyword>
<feature type="domain" description="SP-RING-type" evidence="13">
    <location>
        <begin position="229"/>
        <end position="315"/>
    </location>
</feature>
<keyword evidence="7" id="KW-0833">Ubl conjugation pathway</keyword>
<sequence>MSSTFMQRRRAEGSSRPAARRPPQSRRAEEDSLDLPPYEPPRCPLTDKAQAALRELSASRANEKYKKGLDESAQLLSRSAESVNAAVERAEGAVEGLGGEVESLTARVEEAMREVIDMQAALQDEKDILGDLPGLVAGKQQIPGVPVLDVLQEAREAKAAEYERLRPYEKYALNNSYIDFKRSWHQGVYPDEEIPVPDATKWFDREGRPRHLTREERRQSGEDDGEEESDDDIQIAREKRSFKCPLSLGTMKEPYTCRLCKHTFEKSSIVEYIKGPNRRGHTAKCPIPGCHVDAMTLKDLYLDEAMLRRMKRAAQAEREEQERSEQEEDDDDVSVAAATEIKADSEVEVEDD</sequence>
<dbReference type="GO" id="GO:0061665">
    <property type="term" value="F:SUMO ligase activity"/>
    <property type="evidence" value="ECO:0007669"/>
    <property type="project" value="TreeGrafter"/>
</dbReference>
<gene>
    <name evidence="14" type="ORF">VM1G_05095</name>
</gene>
<evidence type="ECO:0000256" key="2">
    <source>
        <dbReference type="ARBA" id="ARBA00004718"/>
    </source>
</evidence>
<keyword evidence="15" id="KW-1185">Reference proteome</keyword>
<dbReference type="EMBL" id="CM003102">
    <property type="protein sequence ID" value="KUI69622.1"/>
    <property type="molecule type" value="Genomic_DNA"/>
</dbReference>
<feature type="compositionally biased region" description="Basic and acidic residues" evidence="12">
    <location>
        <begin position="201"/>
        <end position="221"/>
    </location>
</feature>
<dbReference type="SMR" id="A0A194W025"/>
<proteinExistence type="inferred from homology"/>
<keyword evidence="11" id="KW-0175">Coiled coil</keyword>
<keyword evidence="8" id="KW-0862">Zinc</keyword>
<evidence type="ECO:0000256" key="11">
    <source>
        <dbReference type="SAM" id="Coils"/>
    </source>
</evidence>
<dbReference type="AlphaFoldDB" id="A0A194W025"/>
<protein>
    <submittedName>
        <fullName evidence="14">E3 SUMO-protein ligase NSE2</fullName>
    </submittedName>
</protein>
<evidence type="ECO:0000256" key="9">
    <source>
        <dbReference type="ARBA" id="ARBA00023242"/>
    </source>
</evidence>
<reference evidence="14" key="1">
    <citation type="submission" date="2014-12" db="EMBL/GenBank/DDBJ databases">
        <title>Genome Sequence of Valsa Canker Pathogens Uncovers a Specific Adaption of Colonization on Woody Bark.</title>
        <authorList>
            <person name="Yin Z."/>
            <person name="Liu H."/>
            <person name="Gao X."/>
            <person name="Li Z."/>
            <person name="Song N."/>
            <person name="Ke X."/>
            <person name="Dai Q."/>
            <person name="Wu Y."/>
            <person name="Sun Y."/>
            <person name="Xu J.-R."/>
            <person name="Kang Z.K."/>
            <person name="Wang L."/>
            <person name="Huang L."/>
        </authorList>
    </citation>
    <scope>NUCLEOTIDE SEQUENCE [LARGE SCALE GENOMIC DNA]</scope>
    <source>
        <strain evidence="14">03-8</strain>
    </source>
</reference>
<dbReference type="GO" id="GO:0016925">
    <property type="term" value="P:protein sumoylation"/>
    <property type="evidence" value="ECO:0007669"/>
    <property type="project" value="UniProtKB-UniPathway"/>
</dbReference>
<evidence type="ECO:0000256" key="4">
    <source>
        <dbReference type="ARBA" id="ARBA00022679"/>
    </source>
</evidence>
<dbReference type="GO" id="GO:0008270">
    <property type="term" value="F:zinc ion binding"/>
    <property type="evidence" value="ECO:0007669"/>
    <property type="project" value="UniProtKB-KW"/>
</dbReference>
<dbReference type="UniPathway" id="UPA00886"/>
<keyword evidence="5" id="KW-0479">Metal-binding</keyword>
<evidence type="ECO:0000256" key="1">
    <source>
        <dbReference type="ARBA" id="ARBA00004123"/>
    </source>
</evidence>
<dbReference type="PANTHER" id="PTHR21330:SF1">
    <property type="entry name" value="E3 SUMO-PROTEIN LIGASE NSE2"/>
    <property type="match status" value="1"/>
</dbReference>
<keyword evidence="9" id="KW-0539">Nucleus</keyword>
<feature type="coiled-coil region" evidence="11">
    <location>
        <begin position="94"/>
        <end position="128"/>
    </location>
</feature>
<dbReference type="InterPro" id="IPR004181">
    <property type="entry name" value="Znf_MIZ"/>
</dbReference>
<comment type="pathway">
    <text evidence="2">Protein modification; protein sumoylation.</text>
</comment>
<evidence type="ECO:0000256" key="7">
    <source>
        <dbReference type="ARBA" id="ARBA00022786"/>
    </source>
</evidence>
<evidence type="ECO:0000256" key="5">
    <source>
        <dbReference type="ARBA" id="ARBA00022723"/>
    </source>
</evidence>
<dbReference type="Proteomes" id="UP000078559">
    <property type="component" value="Chromosome 5"/>
</dbReference>
<dbReference type="InterPro" id="IPR013083">
    <property type="entry name" value="Znf_RING/FYVE/PHD"/>
</dbReference>
<comment type="subcellular location">
    <subcellularLocation>
        <location evidence="1">Nucleus</location>
    </subcellularLocation>
</comment>
<keyword evidence="6 10" id="KW-0863">Zinc-finger</keyword>
<feature type="compositionally biased region" description="Basic and acidic residues" evidence="12">
    <location>
        <begin position="314"/>
        <end position="324"/>
    </location>
</feature>
<keyword evidence="4" id="KW-0808">Transferase</keyword>
<evidence type="ECO:0000313" key="15">
    <source>
        <dbReference type="Proteomes" id="UP000078559"/>
    </source>
</evidence>
<feature type="region of interest" description="Disordered" evidence="12">
    <location>
        <begin position="1"/>
        <end position="45"/>
    </location>
</feature>
<dbReference type="CDD" id="cd16651">
    <property type="entry name" value="SPL-RING_NSE2"/>
    <property type="match status" value="1"/>
</dbReference>
<evidence type="ECO:0000256" key="12">
    <source>
        <dbReference type="SAM" id="MobiDB-lite"/>
    </source>
</evidence>
<evidence type="ECO:0000259" key="13">
    <source>
        <dbReference type="PROSITE" id="PS51044"/>
    </source>
</evidence>
<evidence type="ECO:0000256" key="10">
    <source>
        <dbReference type="PROSITE-ProRule" id="PRU00452"/>
    </source>
</evidence>
<evidence type="ECO:0000256" key="3">
    <source>
        <dbReference type="ARBA" id="ARBA00008212"/>
    </source>
</evidence>
<accession>A0A194W025</accession>
<dbReference type="PANTHER" id="PTHR21330">
    <property type="entry name" value="E3 SUMO-PROTEIN LIGASE NSE2"/>
    <property type="match status" value="1"/>
</dbReference>
<comment type="similarity">
    <text evidence="3">Belongs to the NSE2 family.</text>
</comment>
<feature type="compositionally biased region" description="Acidic residues" evidence="12">
    <location>
        <begin position="222"/>
        <end position="233"/>
    </location>
</feature>
<dbReference type="GO" id="GO:0000724">
    <property type="term" value="P:double-strand break repair via homologous recombination"/>
    <property type="evidence" value="ECO:0007669"/>
    <property type="project" value="InterPro"/>
</dbReference>
<dbReference type="InterPro" id="IPR026846">
    <property type="entry name" value="Nse2(Mms21)"/>
</dbReference>
<dbReference type="OrthoDB" id="26899at2759"/>
<dbReference type="GO" id="GO:0005634">
    <property type="term" value="C:nucleus"/>
    <property type="evidence" value="ECO:0007669"/>
    <property type="project" value="UniProtKB-SubCell"/>
</dbReference>
<feature type="region of interest" description="Disordered" evidence="12">
    <location>
        <begin position="311"/>
        <end position="352"/>
    </location>
</feature>
<feature type="region of interest" description="Disordered" evidence="12">
    <location>
        <begin position="200"/>
        <end position="236"/>
    </location>
</feature>
<dbReference type="Pfam" id="PF11789">
    <property type="entry name" value="zf-Nse"/>
    <property type="match status" value="1"/>
</dbReference>
<dbReference type="PROSITE" id="PS51044">
    <property type="entry name" value="ZF_SP_RING"/>
    <property type="match status" value="1"/>
</dbReference>
<dbReference type="SUPFAM" id="SSF57850">
    <property type="entry name" value="RING/U-box"/>
    <property type="match status" value="1"/>
</dbReference>
<organism evidence="14 15">
    <name type="scientific">Cytospora mali</name>
    <name type="common">Apple Valsa canker fungus</name>
    <name type="synonym">Valsa mali</name>
    <dbReference type="NCBI Taxonomy" id="578113"/>
    <lineage>
        <taxon>Eukaryota</taxon>
        <taxon>Fungi</taxon>
        <taxon>Dikarya</taxon>
        <taxon>Ascomycota</taxon>
        <taxon>Pezizomycotina</taxon>
        <taxon>Sordariomycetes</taxon>
        <taxon>Sordariomycetidae</taxon>
        <taxon>Diaporthales</taxon>
        <taxon>Cytosporaceae</taxon>
        <taxon>Cytospora</taxon>
    </lineage>
</organism>
<evidence type="ECO:0000256" key="6">
    <source>
        <dbReference type="ARBA" id="ARBA00022771"/>
    </source>
</evidence>
<name>A0A194W025_CYTMA</name>
<dbReference type="Gene3D" id="3.30.40.10">
    <property type="entry name" value="Zinc/RING finger domain, C3HC4 (zinc finger)"/>
    <property type="match status" value="1"/>
</dbReference>